<comment type="caution">
    <text evidence="2">The sequence shown here is derived from an EMBL/GenBank/DDBJ whole genome shotgun (WGS) entry which is preliminary data.</text>
</comment>
<dbReference type="AlphaFoldDB" id="A0A0V0WH64"/>
<evidence type="ECO:0000313" key="2">
    <source>
        <dbReference type="EMBL" id="KRX75008.1"/>
    </source>
</evidence>
<evidence type="ECO:0000313" key="3">
    <source>
        <dbReference type="Proteomes" id="UP000054815"/>
    </source>
</evidence>
<keyword evidence="2" id="KW-0808">Transferase</keyword>
<protein>
    <submittedName>
        <fullName evidence="2">Phosphatidylinositol 4,5-bisphosphate 3-kinase catalytic subunit alpha isoform</fullName>
    </submittedName>
</protein>
<feature type="chain" id="PRO_5006871695" evidence="1">
    <location>
        <begin position="21"/>
        <end position="99"/>
    </location>
</feature>
<dbReference type="GO" id="GO:0016301">
    <property type="term" value="F:kinase activity"/>
    <property type="evidence" value="ECO:0007669"/>
    <property type="project" value="UniProtKB-KW"/>
</dbReference>
<keyword evidence="2" id="KW-0418">Kinase</keyword>
<proteinExistence type="predicted"/>
<dbReference type="EMBL" id="JYDU01001011">
    <property type="protein sequence ID" value="KRX75008.1"/>
    <property type="molecule type" value="Genomic_DNA"/>
</dbReference>
<name>A0A0V0WH64_TRIPS</name>
<dbReference type="Proteomes" id="UP000054815">
    <property type="component" value="Unassembled WGS sequence"/>
</dbReference>
<evidence type="ECO:0000256" key="1">
    <source>
        <dbReference type="SAM" id="SignalP"/>
    </source>
</evidence>
<organism evidence="2 3">
    <name type="scientific">Trichinella pseudospiralis</name>
    <name type="common">Parasitic roundworm</name>
    <dbReference type="NCBI Taxonomy" id="6337"/>
    <lineage>
        <taxon>Eukaryota</taxon>
        <taxon>Metazoa</taxon>
        <taxon>Ecdysozoa</taxon>
        <taxon>Nematoda</taxon>
        <taxon>Enoplea</taxon>
        <taxon>Dorylaimia</taxon>
        <taxon>Trichinellida</taxon>
        <taxon>Trichinellidae</taxon>
        <taxon>Trichinella</taxon>
    </lineage>
</organism>
<feature type="non-terminal residue" evidence="2">
    <location>
        <position position="1"/>
    </location>
</feature>
<accession>A0A0V0WH64</accession>
<reference evidence="2 3" key="1">
    <citation type="submission" date="2015-01" db="EMBL/GenBank/DDBJ databases">
        <title>Evolution of Trichinella species and genotypes.</title>
        <authorList>
            <person name="Korhonen P.K."/>
            <person name="Edoardo P."/>
            <person name="Giuseppe L.R."/>
            <person name="Gasser R.B."/>
        </authorList>
    </citation>
    <scope>NUCLEOTIDE SEQUENCE [LARGE SCALE GENOMIC DNA]</scope>
    <source>
        <strain evidence="2">ISS141</strain>
    </source>
</reference>
<gene>
    <name evidence="2" type="primary">Pik3ca</name>
    <name evidence="2" type="ORF">T4E_394</name>
</gene>
<sequence>LLLLLLVVLLLEAYCRGCGAQYLKSLLRQVNATEKLATLNAAIKDKKDDGTKLLWERLRQADYAEALQNLDSPLDHTVNLGTLLVDQCHVCLLYTSRCV</sequence>
<dbReference type="STRING" id="6337.A0A0V0WH64"/>
<dbReference type="Gene3D" id="3.30.1010.10">
    <property type="entry name" value="Phosphatidylinositol 3-kinase Catalytic Subunit, Chain A, domain 4"/>
    <property type="match status" value="1"/>
</dbReference>
<feature type="signal peptide" evidence="1">
    <location>
        <begin position="1"/>
        <end position="20"/>
    </location>
</feature>
<keyword evidence="1" id="KW-0732">Signal</keyword>